<dbReference type="InterPro" id="IPR025419">
    <property type="entry name" value="DUF4142"/>
</dbReference>
<proteinExistence type="predicted"/>
<geneLocation type="plasmid" evidence="3">
    <name>pRL12</name>
</geneLocation>
<accession>Q1M405</accession>
<reference evidence="2 3" key="1">
    <citation type="journal article" date="2006" name="Genome Biol.">
        <title>The genome of Rhizobium leguminosarum has recognizable core and accessory components.</title>
        <authorList>
            <person name="Young J.W."/>
            <person name="Crossman L.C."/>
            <person name="Johnston A.W.B."/>
            <person name="Thomson N.R."/>
            <person name="Ghazoui Z.F."/>
            <person name="Hull K.H."/>
            <person name="Wexler M."/>
            <person name="Curson A.R.J."/>
            <person name="Todd J.D."/>
            <person name="Poole P.S."/>
            <person name="Mauchline T.H."/>
            <person name="East A.K."/>
            <person name="Quail M.A."/>
            <person name="Churcher C."/>
            <person name="Arrowsmith C."/>
            <person name="Cherevach A."/>
            <person name="Chillingworth T."/>
            <person name="Clarke K."/>
            <person name="Cronin A."/>
            <person name="Davis P."/>
            <person name="Fraser A."/>
            <person name="Hance Z."/>
            <person name="Hauser H."/>
            <person name="Jagels K."/>
            <person name="Moule S."/>
            <person name="Mungall K."/>
            <person name="Norbertczak H."/>
            <person name="Rabbinowitsch E."/>
            <person name="Sanders M."/>
            <person name="Simmonds M."/>
            <person name="Whitehead S."/>
            <person name="Parkhill J."/>
        </authorList>
    </citation>
    <scope>NUCLEOTIDE SEQUENCE [LARGE SCALE GENOMIC DNA]</scope>
    <source>
        <strain evidence="3">DSM 114642 / LMG 32736 / 3841</strain>
    </source>
</reference>
<gene>
    <name evidence="2" type="ordered locus">pRL120459</name>
</gene>
<sequence length="221" mass="23810">MTDVDDTRPPRVRNFWEPFRPSCIQCSLPKAHIVPAGRHPVTTKGRQIMLKRILGATLLAASLGTASLAADAKRTDPQIAHIAYTAGQIDVTAAEQALKKSKNADVIAFAKTMERDHKAVNDQALALVKKLKVTPGDNPVSQSLSTQATKELTTLEALDGAAFAKAYVENEVAYHKSVNDALANILIPSAQNKELKSLLETGMPLVQGTSEHAEHLASMIK</sequence>
<keyword evidence="3" id="KW-1185">Reference proteome</keyword>
<dbReference type="AlphaFoldDB" id="Q1M405"/>
<dbReference type="eggNOG" id="COG3652">
    <property type="taxonomic scope" value="Bacteria"/>
</dbReference>
<evidence type="ECO:0000259" key="1">
    <source>
        <dbReference type="Pfam" id="PF13628"/>
    </source>
</evidence>
<dbReference type="EnsemblBacteria" id="CAK12168">
    <property type="protein sequence ID" value="CAK12168"/>
    <property type="gene ID" value="pRL120459"/>
</dbReference>
<dbReference type="Proteomes" id="UP000006575">
    <property type="component" value="Plasmid pRL12"/>
</dbReference>
<protein>
    <recommendedName>
        <fullName evidence="1">DUF4142 domain-containing protein</fullName>
    </recommendedName>
</protein>
<dbReference type="EMBL" id="AM236086">
    <property type="protein sequence ID" value="CAK12168.1"/>
    <property type="molecule type" value="Genomic_DNA"/>
</dbReference>
<feature type="domain" description="DUF4142" evidence="1">
    <location>
        <begin position="75"/>
        <end position="216"/>
    </location>
</feature>
<evidence type="ECO:0000313" key="2">
    <source>
        <dbReference type="EMBL" id="CAK12168.1"/>
    </source>
</evidence>
<dbReference type="HOGENOM" id="CLU_079636_3_1_5"/>
<evidence type="ECO:0000313" key="3">
    <source>
        <dbReference type="Proteomes" id="UP000006575"/>
    </source>
</evidence>
<dbReference type="Gene3D" id="1.20.1260.10">
    <property type="match status" value="1"/>
</dbReference>
<dbReference type="InterPro" id="IPR012347">
    <property type="entry name" value="Ferritin-like"/>
</dbReference>
<dbReference type="PANTHER" id="PTHR38593">
    <property type="entry name" value="BLR2558 PROTEIN"/>
    <property type="match status" value="1"/>
</dbReference>
<dbReference type="PANTHER" id="PTHR38593:SF1">
    <property type="entry name" value="BLR2558 PROTEIN"/>
    <property type="match status" value="1"/>
</dbReference>
<dbReference type="KEGG" id="rle:pRL120459"/>
<organism evidence="2 3">
    <name type="scientific">Rhizobium johnstonii (strain DSM 114642 / LMG 32736 / 3841)</name>
    <name type="common">Rhizobium leguminosarum bv. viciae</name>
    <dbReference type="NCBI Taxonomy" id="216596"/>
    <lineage>
        <taxon>Bacteria</taxon>
        <taxon>Pseudomonadati</taxon>
        <taxon>Pseudomonadota</taxon>
        <taxon>Alphaproteobacteria</taxon>
        <taxon>Hyphomicrobiales</taxon>
        <taxon>Rhizobiaceae</taxon>
        <taxon>Rhizobium/Agrobacterium group</taxon>
        <taxon>Rhizobium</taxon>
        <taxon>Rhizobium johnstonii</taxon>
    </lineage>
</organism>
<name>Q1M405_RHIJ3</name>
<dbReference type="Pfam" id="PF13628">
    <property type="entry name" value="DUF4142"/>
    <property type="match status" value="1"/>
</dbReference>